<dbReference type="STRING" id="4072.A0A1U8F773"/>
<evidence type="ECO:0000313" key="6">
    <source>
        <dbReference type="Proteomes" id="UP000222542"/>
    </source>
</evidence>
<dbReference type="SMART" id="SM00835">
    <property type="entry name" value="Cupin_1"/>
    <property type="match status" value="2"/>
</dbReference>
<dbReference type="CDD" id="cd02244">
    <property type="entry name" value="cupin_7S_vicilin-like_N"/>
    <property type="match status" value="1"/>
</dbReference>
<dbReference type="AlphaFoldDB" id="A0A1U8F773"/>
<accession>A0A1U8F773</accession>
<reference evidence="5 6" key="1">
    <citation type="journal article" date="2014" name="Nat. Genet.">
        <title>Genome sequence of the hot pepper provides insights into the evolution of pungency in Capsicum species.</title>
        <authorList>
            <person name="Kim S."/>
            <person name="Park M."/>
            <person name="Yeom S.I."/>
            <person name="Kim Y.M."/>
            <person name="Lee J.M."/>
            <person name="Lee H.A."/>
            <person name="Seo E."/>
            <person name="Choi J."/>
            <person name="Cheong K."/>
            <person name="Kim K.T."/>
            <person name="Jung K."/>
            <person name="Lee G.W."/>
            <person name="Oh S.K."/>
            <person name="Bae C."/>
            <person name="Kim S.B."/>
            <person name="Lee H.Y."/>
            <person name="Kim S.Y."/>
            <person name="Kim M.S."/>
            <person name="Kang B.C."/>
            <person name="Jo Y.D."/>
            <person name="Yang H.B."/>
            <person name="Jeong H.J."/>
            <person name="Kang W.H."/>
            <person name="Kwon J.K."/>
            <person name="Shin C."/>
            <person name="Lim J.Y."/>
            <person name="Park J.H."/>
            <person name="Huh J.H."/>
            <person name="Kim J.S."/>
            <person name="Kim B.D."/>
            <person name="Cohen O."/>
            <person name="Paran I."/>
            <person name="Suh M.C."/>
            <person name="Lee S.B."/>
            <person name="Kim Y.K."/>
            <person name="Shin Y."/>
            <person name="Noh S.J."/>
            <person name="Park J."/>
            <person name="Seo Y.S."/>
            <person name="Kwon S.Y."/>
            <person name="Kim H.A."/>
            <person name="Park J.M."/>
            <person name="Kim H.J."/>
            <person name="Choi S.B."/>
            <person name="Bosland P.W."/>
            <person name="Reeves G."/>
            <person name="Jo S.H."/>
            <person name="Lee B.W."/>
            <person name="Cho H.T."/>
            <person name="Choi H.S."/>
            <person name="Lee M.S."/>
            <person name="Yu Y."/>
            <person name="Do Choi Y."/>
            <person name="Park B.S."/>
            <person name="van Deynze A."/>
            <person name="Ashrafi H."/>
            <person name="Hill T."/>
            <person name="Kim W.T."/>
            <person name="Pai H.S."/>
            <person name="Ahn H.K."/>
            <person name="Yeam I."/>
            <person name="Giovannoni J.J."/>
            <person name="Rose J.K."/>
            <person name="Sorensen I."/>
            <person name="Lee S.J."/>
            <person name="Kim R.W."/>
            <person name="Choi I.Y."/>
            <person name="Choi B.S."/>
            <person name="Lim J.S."/>
            <person name="Lee Y.H."/>
            <person name="Choi D."/>
        </authorList>
    </citation>
    <scope>NUCLEOTIDE SEQUENCE [LARGE SCALE GENOMIC DNA]</scope>
    <source>
        <strain evidence="6">cv. CM334</strain>
    </source>
</reference>
<dbReference type="Pfam" id="PF00190">
    <property type="entry name" value="Cupin_1"/>
    <property type="match status" value="2"/>
</dbReference>
<feature type="region of interest" description="Disordered" evidence="2">
    <location>
        <begin position="479"/>
        <end position="498"/>
    </location>
</feature>
<name>A0A1U8F773_CAPAN</name>
<dbReference type="EMBL" id="AYRZ02000003">
    <property type="protein sequence ID" value="PHT85898.1"/>
    <property type="molecule type" value="Genomic_DNA"/>
</dbReference>
<dbReference type="CDD" id="cd02245">
    <property type="entry name" value="cupin_7S_vicilin-like_C"/>
    <property type="match status" value="1"/>
</dbReference>
<dbReference type="KEGG" id="cann:107854665"/>
<evidence type="ECO:0000256" key="1">
    <source>
        <dbReference type="ARBA" id="ARBA00023597"/>
    </source>
</evidence>
<feature type="compositionally biased region" description="Basic and acidic residues" evidence="2">
    <location>
        <begin position="486"/>
        <end position="497"/>
    </location>
</feature>
<organism evidence="5 6">
    <name type="scientific">Capsicum annuum</name>
    <name type="common">Capsicum pepper</name>
    <dbReference type="NCBI Taxonomy" id="4072"/>
    <lineage>
        <taxon>Eukaryota</taxon>
        <taxon>Viridiplantae</taxon>
        <taxon>Streptophyta</taxon>
        <taxon>Embryophyta</taxon>
        <taxon>Tracheophyta</taxon>
        <taxon>Spermatophyta</taxon>
        <taxon>Magnoliopsida</taxon>
        <taxon>eudicotyledons</taxon>
        <taxon>Gunneridae</taxon>
        <taxon>Pentapetalae</taxon>
        <taxon>asterids</taxon>
        <taxon>lamiids</taxon>
        <taxon>Solanales</taxon>
        <taxon>Solanaceae</taxon>
        <taxon>Solanoideae</taxon>
        <taxon>Capsiceae</taxon>
        <taxon>Capsicum</taxon>
    </lineage>
</organism>
<feature type="domain" description="Cupin type-1" evidence="4">
    <location>
        <begin position="403"/>
        <end position="578"/>
    </location>
</feature>
<gene>
    <name evidence="5" type="ORF">T459_08004</name>
</gene>
<dbReference type="SMR" id="A0A1U8F773"/>
<dbReference type="Proteomes" id="UP000222542">
    <property type="component" value="Unassembled WGS sequence"/>
</dbReference>
<evidence type="ECO:0000313" key="5">
    <source>
        <dbReference type="EMBL" id="PHT85898.1"/>
    </source>
</evidence>
<dbReference type="Gene3D" id="6.10.250.890">
    <property type="match status" value="1"/>
</dbReference>
<dbReference type="InterPro" id="IPR014710">
    <property type="entry name" value="RmlC-like_jellyroll"/>
</dbReference>
<dbReference type="OMA" id="NQRGPDW"/>
<evidence type="ECO:0000259" key="4">
    <source>
        <dbReference type="SMART" id="SM00835"/>
    </source>
</evidence>
<dbReference type="Gramene" id="PHT85898">
    <property type="protein sequence ID" value="PHT85898"/>
    <property type="gene ID" value="T459_08004"/>
</dbReference>
<keyword evidence="6" id="KW-1185">Reference proteome</keyword>
<feature type="domain" description="Cupin type-1" evidence="4">
    <location>
        <begin position="208"/>
        <end position="361"/>
    </location>
</feature>
<feature type="region of interest" description="Disordered" evidence="2">
    <location>
        <begin position="72"/>
        <end position="95"/>
    </location>
</feature>
<dbReference type="SUPFAM" id="SSF51182">
    <property type="entry name" value="RmlC-like cupins"/>
    <property type="match status" value="2"/>
</dbReference>
<feature type="signal peptide" evidence="3">
    <location>
        <begin position="1"/>
        <end position="25"/>
    </location>
</feature>
<reference evidence="5 6" key="2">
    <citation type="journal article" date="2017" name="Genome Biol.">
        <title>New reference genome sequences of hot pepper reveal the massive evolution of plant disease-resistance genes by retroduplication.</title>
        <authorList>
            <person name="Kim S."/>
            <person name="Park J."/>
            <person name="Yeom S.I."/>
            <person name="Kim Y.M."/>
            <person name="Seo E."/>
            <person name="Kim K.T."/>
            <person name="Kim M.S."/>
            <person name="Lee J.M."/>
            <person name="Cheong K."/>
            <person name="Shin H.S."/>
            <person name="Kim S.B."/>
            <person name="Han K."/>
            <person name="Lee J."/>
            <person name="Park M."/>
            <person name="Lee H.A."/>
            <person name="Lee H.Y."/>
            <person name="Lee Y."/>
            <person name="Oh S."/>
            <person name="Lee J.H."/>
            <person name="Choi E."/>
            <person name="Choi E."/>
            <person name="Lee S.E."/>
            <person name="Jeon J."/>
            <person name="Kim H."/>
            <person name="Choi G."/>
            <person name="Song H."/>
            <person name="Lee J."/>
            <person name="Lee S.C."/>
            <person name="Kwon J.K."/>
            <person name="Lee H.Y."/>
            <person name="Koo N."/>
            <person name="Hong Y."/>
            <person name="Kim R.W."/>
            <person name="Kang W.H."/>
            <person name="Huh J.H."/>
            <person name="Kang B.C."/>
            <person name="Yang T.J."/>
            <person name="Lee Y.H."/>
            <person name="Bennetzen J.L."/>
            <person name="Choi D."/>
        </authorList>
    </citation>
    <scope>NUCLEOTIDE SEQUENCE [LARGE SCALE GENOMIC DNA]</scope>
    <source>
        <strain evidence="6">cv. CM334</strain>
    </source>
</reference>
<keyword evidence="3" id="KW-0732">Signal</keyword>
<dbReference type="PANTHER" id="PTHR31189:SF41">
    <property type="entry name" value="VICILIN C72"/>
    <property type="match status" value="1"/>
</dbReference>
<evidence type="ECO:0000256" key="2">
    <source>
        <dbReference type="SAM" id="MobiDB-lite"/>
    </source>
</evidence>
<dbReference type="OrthoDB" id="1912756at2759"/>
<feature type="region of interest" description="Disordered" evidence="2">
    <location>
        <begin position="129"/>
        <end position="149"/>
    </location>
</feature>
<comment type="similarity">
    <text evidence="1">Belongs to the 7S seed storage protein family.</text>
</comment>
<comment type="caution">
    <text evidence="5">The sequence shown here is derived from an EMBL/GenBank/DDBJ whole genome shotgun (WGS) entry which is preliminary data.</text>
</comment>
<dbReference type="InterPro" id="IPR006045">
    <property type="entry name" value="Cupin_1"/>
</dbReference>
<proteinExistence type="inferred from homology"/>
<evidence type="ECO:0000256" key="3">
    <source>
        <dbReference type="SAM" id="SignalP"/>
    </source>
</evidence>
<dbReference type="InterPro" id="IPR050253">
    <property type="entry name" value="Seed_Storage-Functional"/>
</dbReference>
<dbReference type="Gene3D" id="2.60.120.10">
    <property type="entry name" value="Jelly Rolls"/>
    <property type="match status" value="2"/>
</dbReference>
<dbReference type="PANTHER" id="PTHR31189">
    <property type="entry name" value="OS03G0336100 PROTEIN-RELATED"/>
    <property type="match status" value="1"/>
</dbReference>
<dbReference type="InterPro" id="IPR011051">
    <property type="entry name" value="RmlC_Cupin_sf"/>
</dbReference>
<protein>
    <recommendedName>
        <fullName evidence="4">Cupin type-1 domain-containing protein</fullName>
    </recommendedName>
</protein>
<sequence length="619" mass="72755">MAMFTKPKLLFLFFCILSLFLASQCDDNPGRKGQRDPEERFRECQQRCWTQERGERVSPCVQHCQREYQREREKQHRGQEETRDENQGRGKREPEERLRECQQRCQRQEEGQQQWQCQQRCQQEYQREKEQHHRGQEDENQGRGKRDPEERLRECQHRCQRQEEGQQKWQCQQRCQQEYQREKEQHHRVQETNPQREEVKNPYLFESQRFRSRVRASHGDFRMLEKFTQRSELLQGIEKFRVAVLELEPQSFMLPHHCDSETIFVVIRGQGTISIAEQDEKNSFNLEHGDVIRVPAGSTFYFLNRDNNEKFFVYALVKSVNVPGHPQAFFSAGGENPESFYRVFSDDILETSFNTPRDRLERLFGQQQKQGVVIKASEEQIRAISEHASRSTEQTKGEKRGPFNLLKERPLFGSRFGLFFEASPERFEQLRDLDTAVSFMNINQGGMVLPFYNTRSTRLVMVVEGNGRFEMACSHLGRQGRGQWSHGERREQEEKQEGGNVHYQKVHGNLNVGDLLVVPASHPITLIATGGSNFRLVAFGVNAQNNKKNFLAGKVNLWRNVDREAKELSFNMPGREVEEIFQKQDQSFFVAGPGQQRERGEQGKRGQELYLSSILDFVF</sequence>
<feature type="chain" id="PRO_5030035409" description="Cupin type-1 domain-containing protein" evidence="3">
    <location>
        <begin position="26"/>
        <end position="619"/>
    </location>
</feature>